<dbReference type="Proteomes" id="UP000295277">
    <property type="component" value="Unassembled WGS sequence"/>
</dbReference>
<name>A0A4V2R3K7_9RHOB</name>
<comment type="caution">
    <text evidence="2">The sequence shown here is derived from an EMBL/GenBank/DDBJ whole genome shotgun (WGS) entry which is preliminary data.</text>
</comment>
<sequence>MAFETSRNVADRGSTLPSAERAVQPGGVQVRERNGIWEVRDNGVFRGDYHQKEHALEAAARLKGSRR</sequence>
<proteinExistence type="predicted"/>
<protein>
    <recommendedName>
        <fullName evidence="4">DUF2188 domain-containing protein</fullName>
    </recommendedName>
</protein>
<dbReference type="EMBL" id="SLVM01000032">
    <property type="protein sequence ID" value="TCM76790.1"/>
    <property type="molecule type" value="Genomic_DNA"/>
</dbReference>
<organism evidence="2 3">
    <name type="scientific">Rhodovulum steppense</name>
    <dbReference type="NCBI Taxonomy" id="540251"/>
    <lineage>
        <taxon>Bacteria</taxon>
        <taxon>Pseudomonadati</taxon>
        <taxon>Pseudomonadota</taxon>
        <taxon>Alphaproteobacteria</taxon>
        <taxon>Rhodobacterales</taxon>
        <taxon>Paracoccaceae</taxon>
        <taxon>Rhodovulum</taxon>
    </lineage>
</organism>
<dbReference type="OrthoDB" id="7508352at2"/>
<keyword evidence="3" id="KW-1185">Reference proteome</keyword>
<feature type="region of interest" description="Disordered" evidence="1">
    <location>
        <begin position="1"/>
        <end position="27"/>
    </location>
</feature>
<accession>A0A4V2R3K7</accession>
<dbReference type="AlphaFoldDB" id="A0A4V2R3K7"/>
<evidence type="ECO:0000256" key="1">
    <source>
        <dbReference type="SAM" id="MobiDB-lite"/>
    </source>
</evidence>
<reference evidence="2 3" key="1">
    <citation type="submission" date="2019-03" db="EMBL/GenBank/DDBJ databases">
        <title>Genomic Encyclopedia of Type Strains, Phase IV (KMG-IV): sequencing the most valuable type-strain genomes for metagenomic binning, comparative biology and taxonomic classification.</title>
        <authorList>
            <person name="Goeker M."/>
        </authorList>
    </citation>
    <scope>NUCLEOTIDE SEQUENCE [LARGE SCALE GENOMIC DNA]</scope>
    <source>
        <strain evidence="2 3">DSM 21153</strain>
    </source>
</reference>
<evidence type="ECO:0008006" key="4">
    <source>
        <dbReference type="Google" id="ProtNLM"/>
    </source>
</evidence>
<evidence type="ECO:0000313" key="2">
    <source>
        <dbReference type="EMBL" id="TCM76790.1"/>
    </source>
</evidence>
<gene>
    <name evidence="2" type="ORF">EV216_13229</name>
</gene>
<evidence type="ECO:0000313" key="3">
    <source>
        <dbReference type="Proteomes" id="UP000295277"/>
    </source>
</evidence>